<evidence type="ECO:0000313" key="3">
    <source>
        <dbReference type="EMBL" id="BDM68297.1"/>
    </source>
</evidence>
<accession>A0ABM7ZPG7</accession>
<dbReference type="NCBIfam" id="NF045660">
    <property type="entry name" value="DiMthArgaseDdahStm"/>
    <property type="match status" value="1"/>
</dbReference>
<name>A0ABM7ZPG7_STRNI</name>
<dbReference type="SUPFAM" id="SSF55909">
    <property type="entry name" value="Pentein"/>
    <property type="match status" value="1"/>
</dbReference>
<keyword evidence="4" id="KW-1185">Reference proteome</keyword>
<proteinExistence type="inferred from homology"/>
<gene>
    <name evidence="3" type="primary">ddaH</name>
    <name evidence="3" type="ORF">HEK616_17840</name>
</gene>
<dbReference type="RefSeq" id="WP_261952323.1">
    <property type="nucleotide sequence ID" value="NZ_AP026073.1"/>
</dbReference>
<reference evidence="3" key="1">
    <citation type="submission" date="2022-06" db="EMBL/GenBank/DDBJ databases">
        <title>Complete genome sequence of Streptomyces nigrescens HEK616.</title>
        <authorList>
            <person name="Asamizu S."/>
            <person name="Onaka H."/>
        </authorList>
    </citation>
    <scope>NUCLEOTIDE SEQUENCE</scope>
    <source>
        <strain evidence="3">HEK616</strain>
    </source>
</reference>
<comment type="similarity">
    <text evidence="1">Belongs to the DDAH family.</text>
</comment>
<dbReference type="PANTHER" id="PTHR12737">
    <property type="entry name" value="DIMETHYLARGININE DIMETHYLAMINOHYDROLASE"/>
    <property type="match status" value="1"/>
</dbReference>
<evidence type="ECO:0000313" key="4">
    <source>
        <dbReference type="Proteomes" id="UP001059597"/>
    </source>
</evidence>
<dbReference type="Gene3D" id="3.75.10.10">
    <property type="entry name" value="L-arginine/glycine Amidinotransferase, Chain A"/>
    <property type="match status" value="1"/>
</dbReference>
<dbReference type="Proteomes" id="UP001059597">
    <property type="component" value="Chromosome"/>
</dbReference>
<organism evidence="3 4">
    <name type="scientific">Streptomyces nigrescens</name>
    <dbReference type="NCBI Taxonomy" id="1920"/>
    <lineage>
        <taxon>Bacteria</taxon>
        <taxon>Bacillati</taxon>
        <taxon>Actinomycetota</taxon>
        <taxon>Actinomycetes</taxon>
        <taxon>Kitasatosporales</taxon>
        <taxon>Streptomycetaceae</taxon>
        <taxon>Streptomyces</taxon>
    </lineage>
</organism>
<evidence type="ECO:0000256" key="1">
    <source>
        <dbReference type="ARBA" id="ARBA00008532"/>
    </source>
</evidence>
<sequence>MPSKQALVRRPGPRLAEGLVTHIARRPVDPGLALRQWEGYVQALRDHGWRTTEVAPADDCPDAVFVEDTMVMFRNVALLARPGADPRRPEIPAAREAVEALGCSVNAIRSPGTLDGGDVLKIGDTVYVGRGGRTNAEGVRQLRAAFEPLGARVIAVPVSRVLHLKSAVTALPDGTVIGHPPLVDDPAAFPRFLPVPEEAGAHVVHLGGDALLMSAGAPESAALFTDLGYRPVPVDISEFEKLEGCVTCLSVRLRGLYD</sequence>
<keyword evidence="2" id="KW-0378">Hydrolase</keyword>
<dbReference type="InterPro" id="IPR033199">
    <property type="entry name" value="DDAH-like"/>
</dbReference>
<evidence type="ECO:0000256" key="2">
    <source>
        <dbReference type="ARBA" id="ARBA00022801"/>
    </source>
</evidence>
<dbReference type="EMBL" id="AP026073">
    <property type="protein sequence ID" value="BDM68297.1"/>
    <property type="molecule type" value="Genomic_DNA"/>
</dbReference>
<protein>
    <submittedName>
        <fullName evidence="3">N(G),N(G)-dimethylarginine dimethylaminohydrolase</fullName>
    </submittedName>
</protein>
<dbReference type="PANTHER" id="PTHR12737:SF9">
    <property type="entry name" value="DIMETHYLARGININASE"/>
    <property type="match status" value="1"/>
</dbReference>